<accession>A0ABD2KLQ8</accession>
<protein>
    <submittedName>
        <fullName evidence="1">Uncharacterized protein</fullName>
    </submittedName>
</protein>
<dbReference type="AlphaFoldDB" id="A0ABD2KLQ8"/>
<evidence type="ECO:0000313" key="2">
    <source>
        <dbReference type="Proteomes" id="UP001620645"/>
    </source>
</evidence>
<reference evidence="1 2" key="1">
    <citation type="submission" date="2024-10" db="EMBL/GenBank/DDBJ databases">
        <authorList>
            <person name="Kim D."/>
        </authorList>
    </citation>
    <scope>NUCLEOTIDE SEQUENCE [LARGE SCALE GENOMIC DNA]</scope>
    <source>
        <strain evidence="1">Taebaek</strain>
    </source>
</reference>
<comment type="caution">
    <text evidence="1">The sequence shown here is derived from an EMBL/GenBank/DDBJ whole genome shotgun (WGS) entry which is preliminary data.</text>
</comment>
<dbReference type="Proteomes" id="UP001620645">
    <property type="component" value="Unassembled WGS sequence"/>
</dbReference>
<evidence type="ECO:0000313" key="1">
    <source>
        <dbReference type="EMBL" id="KAL3103882.1"/>
    </source>
</evidence>
<sequence length="175" mass="19607">MPHCNSISRHYAPRCSADINVASAKGRCSIELRIFHQRGRISGMLRPYGIRICVDGNGRTARLLPNNGRLPPNCACMYLQAKLKKTRDEQQTANTIAFRDITHHAVLLTYQCGICKGALFHQTADFSSTGKDIQVASLCRLVRLQPFYVEQTATLIKRHQLVDQTYAITTDVICS</sequence>
<name>A0ABD2KLQ8_HETSC</name>
<dbReference type="EMBL" id="JBICCN010000009">
    <property type="protein sequence ID" value="KAL3103882.1"/>
    <property type="molecule type" value="Genomic_DNA"/>
</dbReference>
<organism evidence="1 2">
    <name type="scientific">Heterodera schachtii</name>
    <name type="common">Sugarbeet cyst nematode worm</name>
    <name type="synonym">Tylenchus schachtii</name>
    <dbReference type="NCBI Taxonomy" id="97005"/>
    <lineage>
        <taxon>Eukaryota</taxon>
        <taxon>Metazoa</taxon>
        <taxon>Ecdysozoa</taxon>
        <taxon>Nematoda</taxon>
        <taxon>Chromadorea</taxon>
        <taxon>Rhabditida</taxon>
        <taxon>Tylenchina</taxon>
        <taxon>Tylenchomorpha</taxon>
        <taxon>Tylenchoidea</taxon>
        <taxon>Heteroderidae</taxon>
        <taxon>Heteroderinae</taxon>
        <taxon>Heterodera</taxon>
    </lineage>
</organism>
<gene>
    <name evidence="1" type="ORF">niasHS_000876</name>
</gene>
<keyword evidence="2" id="KW-1185">Reference proteome</keyword>
<proteinExistence type="predicted"/>